<organism evidence="2 3">
    <name type="scientific">Quercus suber</name>
    <name type="common">Cork oak</name>
    <dbReference type="NCBI Taxonomy" id="58331"/>
    <lineage>
        <taxon>Eukaryota</taxon>
        <taxon>Viridiplantae</taxon>
        <taxon>Streptophyta</taxon>
        <taxon>Embryophyta</taxon>
        <taxon>Tracheophyta</taxon>
        <taxon>Spermatophyta</taxon>
        <taxon>Magnoliopsida</taxon>
        <taxon>eudicotyledons</taxon>
        <taxon>Gunneridae</taxon>
        <taxon>Pentapetalae</taxon>
        <taxon>rosids</taxon>
        <taxon>fabids</taxon>
        <taxon>Fagales</taxon>
        <taxon>Fagaceae</taxon>
        <taxon>Quercus</taxon>
    </lineage>
</organism>
<feature type="compositionally biased region" description="Polar residues" evidence="1">
    <location>
        <begin position="18"/>
        <end position="29"/>
    </location>
</feature>
<keyword evidence="3" id="KW-1185">Reference proteome</keyword>
<dbReference type="Proteomes" id="UP000237347">
    <property type="component" value="Unassembled WGS sequence"/>
</dbReference>
<evidence type="ECO:0000313" key="2">
    <source>
        <dbReference type="EMBL" id="KAK7819605.1"/>
    </source>
</evidence>
<accession>A0AAW0IYD9</accession>
<name>A0AAW0IYD9_QUESU</name>
<feature type="compositionally biased region" description="Polar residues" evidence="1">
    <location>
        <begin position="56"/>
        <end position="71"/>
    </location>
</feature>
<evidence type="ECO:0000313" key="3">
    <source>
        <dbReference type="Proteomes" id="UP000237347"/>
    </source>
</evidence>
<proteinExistence type="predicted"/>
<protein>
    <submittedName>
        <fullName evidence="2">Uncharacterized protein</fullName>
    </submittedName>
</protein>
<feature type="region of interest" description="Disordered" evidence="1">
    <location>
        <begin position="52"/>
        <end position="71"/>
    </location>
</feature>
<comment type="caution">
    <text evidence="2">The sequence shown here is derived from an EMBL/GenBank/DDBJ whole genome shotgun (WGS) entry which is preliminary data.</text>
</comment>
<evidence type="ECO:0000256" key="1">
    <source>
        <dbReference type="SAM" id="MobiDB-lite"/>
    </source>
</evidence>
<reference evidence="2 3" key="1">
    <citation type="journal article" date="2018" name="Sci. Data">
        <title>The draft genome sequence of cork oak.</title>
        <authorList>
            <person name="Ramos A.M."/>
            <person name="Usie A."/>
            <person name="Barbosa P."/>
            <person name="Barros P.M."/>
            <person name="Capote T."/>
            <person name="Chaves I."/>
            <person name="Simoes F."/>
            <person name="Abreu I."/>
            <person name="Carrasquinho I."/>
            <person name="Faro C."/>
            <person name="Guimaraes J.B."/>
            <person name="Mendonca D."/>
            <person name="Nobrega F."/>
            <person name="Rodrigues L."/>
            <person name="Saibo N.J.M."/>
            <person name="Varela M.C."/>
            <person name="Egas C."/>
            <person name="Matos J."/>
            <person name="Miguel C.M."/>
            <person name="Oliveira M.M."/>
            <person name="Ricardo C.P."/>
            <person name="Goncalves S."/>
        </authorList>
    </citation>
    <scope>NUCLEOTIDE SEQUENCE [LARGE SCALE GENOMIC DNA]</scope>
    <source>
        <strain evidence="3">cv. HL8</strain>
    </source>
</reference>
<sequence>MQHQQASPQGLTLGRTLFPSSPSSENLSFTASMAGANASSTDIWFLPPVSSEGIRGTTTGETSFSPGFNGG</sequence>
<feature type="compositionally biased region" description="Polar residues" evidence="1">
    <location>
        <begin position="1"/>
        <end position="10"/>
    </location>
</feature>
<dbReference type="EMBL" id="PKMF04000774">
    <property type="protein sequence ID" value="KAK7819605.1"/>
    <property type="molecule type" value="Genomic_DNA"/>
</dbReference>
<dbReference type="AlphaFoldDB" id="A0AAW0IYD9"/>
<gene>
    <name evidence="2" type="ORF">CFP56_039978</name>
</gene>
<feature type="region of interest" description="Disordered" evidence="1">
    <location>
        <begin position="1"/>
        <end position="29"/>
    </location>
</feature>